<reference evidence="2" key="1">
    <citation type="submission" date="2022-10" db="EMBL/GenBank/DDBJ databases">
        <title>Rhodococcus sp.75.</title>
        <authorList>
            <person name="Sun M."/>
        </authorList>
    </citation>
    <scope>NUCLEOTIDE SEQUENCE</scope>
    <source>
        <strain evidence="2">75</strain>
    </source>
</reference>
<evidence type="ECO:0000313" key="2">
    <source>
        <dbReference type="EMBL" id="UZJ24957.1"/>
    </source>
</evidence>
<dbReference type="RefSeq" id="WP_265383063.1">
    <property type="nucleotide sequence ID" value="NZ_CP110615.1"/>
</dbReference>
<organism evidence="2 3">
    <name type="scientific">Rhodococcus antarcticus</name>
    <dbReference type="NCBI Taxonomy" id="2987751"/>
    <lineage>
        <taxon>Bacteria</taxon>
        <taxon>Bacillati</taxon>
        <taxon>Actinomycetota</taxon>
        <taxon>Actinomycetes</taxon>
        <taxon>Mycobacteriales</taxon>
        <taxon>Nocardiaceae</taxon>
        <taxon>Rhodococcus</taxon>
    </lineage>
</organism>
<dbReference type="Gene3D" id="3.40.50.2000">
    <property type="entry name" value="Glycogen Phosphorylase B"/>
    <property type="match status" value="1"/>
</dbReference>
<gene>
    <name evidence="2" type="ORF">RHODO2019_00075</name>
</gene>
<dbReference type="Proteomes" id="UP001164965">
    <property type="component" value="Chromosome"/>
</dbReference>
<protein>
    <submittedName>
        <fullName evidence="2">Glycosyltransferase</fullName>
        <ecNumber evidence="2">2.4.-.-</ecNumber>
    </submittedName>
</protein>
<dbReference type="Pfam" id="PF13692">
    <property type="entry name" value="Glyco_trans_1_4"/>
    <property type="match status" value="1"/>
</dbReference>
<dbReference type="EMBL" id="CP110615">
    <property type="protein sequence ID" value="UZJ24957.1"/>
    <property type="molecule type" value="Genomic_DNA"/>
</dbReference>
<sequence>MSILDLAPLHFSDEGRLPRNLREQVCRARGVVVSTHLIADEVRRELGAEKVWLIPPAVGDRFYEHRSSVNESVHPYVLHVGGATERKGLDGLARAWPVVRAADPDLDLVMVGPVHATGRTKLLRLDGVRWVGQADDETVLDLMIGARAVVVPSTYEGFGMPVAESMALGSPVVVLAGTAPAEVGGDAAFCAATGMADDLAEAILGAVVAREIEPRRLADGVLTAQQWTVSHICRVQMQVYQEAFGG</sequence>
<dbReference type="PANTHER" id="PTHR46401">
    <property type="entry name" value="GLYCOSYLTRANSFERASE WBBK-RELATED"/>
    <property type="match status" value="1"/>
</dbReference>
<dbReference type="GO" id="GO:0016757">
    <property type="term" value="F:glycosyltransferase activity"/>
    <property type="evidence" value="ECO:0007669"/>
    <property type="project" value="UniProtKB-KW"/>
</dbReference>
<dbReference type="PANTHER" id="PTHR46401:SF2">
    <property type="entry name" value="GLYCOSYLTRANSFERASE WBBK-RELATED"/>
    <property type="match status" value="1"/>
</dbReference>
<proteinExistence type="predicted"/>
<evidence type="ECO:0000313" key="3">
    <source>
        <dbReference type="Proteomes" id="UP001164965"/>
    </source>
</evidence>
<evidence type="ECO:0000256" key="1">
    <source>
        <dbReference type="ARBA" id="ARBA00022679"/>
    </source>
</evidence>
<keyword evidence="2" id="KW-0328">Glycosyltransferase</keyword>
<dbReference type="SUPFAM" id="SSF53756">
    <property type="entry name" value="UDP-Glycosyltransferase/glycogen phosphorylase"/>
    <property type="match status" value="1"/>
</dbReference>
<accession>A0ABY6NZW2</accession>
<name>A0ABY6NZW2_9NOCA</name>
<keyword evidence="3" id="KW-1185">Reference proteome</keyword>
<dbReference type="EC" id="2.4.-.-" evidence="2"/>
<keyword evidence="1 2" id="KW-0808">Transferase</keyword>